<evidence type="ECO:0000256" key="2">
    <source>
        <dbReference type="ARBA" id="ARBA00007232"/>
    </source>
</evidence>
<keyword evidence="5" id="KW-0496">Mitochondrion</keyword>
<dbReference type="AlphaFoldDB" id="A0AAV8VYV4"/>
<dbReference type="PANTHER" id="PTHR34090:SF1">
    <property type="entry name" value="LARGE RIBOSOMAL SUBUNIT PROTEIN ML52"/>
    <property type="match status" value="1"/>
</dbReference>
<evidence type="ECO:0000256" key="4">
    <source>
        <dbReference type="ARBA" id="ARBA00022980"/>
    </source>
</evidence>
<dbReference type="PANTHER" id="PTHR34090">
    <property type="entry name" value="39S RIBOSOMAL PROTEIN L52, MITOCHONDRIAL"/>
    <property type="match status" value="1"/>
</dbReference>
<sequence length="74" mass="8519">MIQQRILNRLGSSTLRLHIQSKYINTTTPLLLIQKWRKQRGLPLNPNATGVLTDAPDYTFLDGRLTPYGVRQKK</sequence>
<name>A0AAV8VYV4_9CUCU</name>
<dbReference type="GO" id="GO:0005762">
    <property type="term" value="C:mitochondrial large ribosomal subunit"/>
    <property type="evidence" value="ECO:0007669"/>
    <property type="project" value="InterPro"/>
</dbReference>
<evidence type="ECO:0000256" key="8">
    <source>
        <dbReference type="ARBA" id="ARBA00035425"/>
    </source>
</evidence>
<comment type="caution">
    <text evidence="9">The sequence shown here is derived from an EMBL/GenBank/DDBJ whole genome shotgun (WGS) entry which is preliminary data.</text>
</comment>
<protein>
    <recommendedName>
        <fullName evidence="7">Large ribosomal subunit protein mL52</fullName>
    </recommendedName>
    <alternativeName>
        <fullName evidence="8">39S ribosomal protein L52, mitochondrial</fullName>
    </alternativeName>
</protein>
<evidence type="ECO:0000256" key="7">
    <source>
        <dbReference type="ARBA" id="ARBA00035181"/>
    </source>
</evidence>
<reference evidence="9 10" key="1">
    <citation type="journal article" date="2023" name="Insect Mol. Biol.">
        <title>Genome sequencing provides insights into the evolution of gene families encoding plant cell wall-degrading enzymes in longhorned beetles.</title>
        <authorList>
            <person name="Shin N.R."/>
            <person name="Okamura Y."/>
            <person name="Kirsch R."/>
            <person name="Pauchet Y."/>
        </authorList>
    </citation>
    <scope>NUCLEOTIDE SEQUENCE [LARGE SCALE GENOMIC DNA]</scope>
    <source>
        <strain evidence="9">EAD_L_NR</strain>
    </source>
</reference>
<gene>
    <name evidence="9" type="ORF">NQ315_002115</name>
</gene>
<keyword evidence="6" id="KW-0687">Ribonucleoprotein</keyword>
<dbReference type="Pfam" id="PF18699">
    <property type="entry name" value="MRPL52"/>
    <property type="match status" value="1"/>
</dbReference>
<evidence type="ECO:0000256" key="1">
    <source>
        <dbReference type="ARBA" id="ARBA00004173"/>
    </source>
</evidence>
<keyword evidence="10" id="KW-1185">Reference proteome</keyword>
<accession>A0AAV8VYV4</accession>
<dbReference type="Proteomes" id="UP001159042">
    <property type="component" value="Unassembled WGS sequence"/>
</dbReference>
<evidence type="ECO:0000256" key="5">
    <source>
        <dbReference type="ARBA" id="ARBA00023128"/>
    </source>
</evidence>
<evidence type="ECO:0000313" key="9">
    <source>
        <dbReference type="EMBL" id="KAJ8919494.1"/>
    </source>
</evidence>
<evidence type="ECO:0000256" key="6">
    <source>
        <dbReference type="ARBA" id="ARBA00023274"/>
    </source>
</evidence>
<proteinExistence type="inferred from homology"/>
<organism evidence="9 10">
    <name type="scientific">Exocentrus adspersus</name>
    <dbReference type="NCBI Taxonomy" id="1586481"/>
    <lineage>
        <taxon>Eukaryota</taxon>
        <taxon>Metazoa</taxon>
        <taxon>Ecdysozoa</taxon>
        <taxon>Arthropoda</taxon>
        <taxon>Hexapoda</taxon>
        <taxon>Insecta</taxon>
        <taxon>Pterygota</taxon>
        <taxon>Neoptera</taxon>
        <taxon>Endopterygota</taxon>
        <taxon>Coleoptera</taxon>
        <taxon>Polyphaga</taxon>
        <taxon>Cucujiformia</taxon>
        <taxon>Chrysomeloidea</taxon>
        <taxon>Cerambycidae</taxon>
        <taxon>Lamiinae</taxon>
        <taxon>Acanthocinini</taxon>
        <taxon>Exocentrus</taxon>
    </lineage>
</organism>
<keyword evidence="4" id="KW-0689">Ribosomal protein</keyword>
<dbReference type="EMBL" id="JANEYG010000017">
    <property type="protein sequence ID" value="KAJ8919494.1"/>
    <property type="molecule type" value="Genomic_DNA"/>
</dbReference>
<comment type="subcellular location">
    <subcellularLocation>
        <location evidence="1">Mitochondrion</location>
    </subcellularLocation>
</comment>
<dbReference type="InterPro" id="IPR034596">
    <property type="entry name" value="Ribosomal_mL52"/>
</dbReference>
<dbReference type="GO" id="GO:0003735">
    <property type="term" value="F:structural constituent of ribosome"/>
    <property type="evidence" value="ECO:0007669"/>
    <property type="project" value="InterPro"/>
</dbReference>
<dbReference type="GO" id="GO:0032543">
    <property type="term" value="P:mitochondrial translation"/>
    <property type="evidence" value="ECO:0007669"/>
    <property type="project" value="InterPro"/>
</dbReference>
<keyword evidence="3" id="KW-0809">Transit peptide</keyword>
<evidence type="ECO:0000256" key="3">
    <source>
        <dbReference type="ARBA" id="ARBA00022946"/>
    </source>
</evidence>
<evidence type="ECO:0000313" key="10">
    <source>
        <dbReference type="Proteomes" id="UP001159042"/>
    </source>
</evidence>
<comment type="similarity">
    <text evidence="2">Belongs to the mitochondrion-specific ribosomal protein mL52 family.</text>
</comment>